<keyword evidence="1" id="KW-1133">Transmembrane helix</keyword>
<dbReference type="GO" id="GO:0009190">
    <property type="term" value="P:cyclic nucleotide biosynthetic process"/>
    <property type="evidence" value="ECO:0007669"/>
    <property type="project" value="InterPro"/>
</dbReference>
<dbReference type="RefSeq" id="WP_052431731.1">
    <property type="nucleotide sequence ID" value="NZ_JRYR02000002.1"/>
</dbReference>
<dbReference type="Proteomes" id="UP000179797">
    <property type="component" value="Unassembled WGS sequence"/>
</dbReference>
<keyword evidence="1" id="KW-0812">Transmembrane</keyword>
<sequence length="370" mass="42785">MKLIRNQYLLNKYITGVTITYLAWYLLNALYLFIRHDALEHYGDIIGIDVYDNIRSELNFALFANGFISIFLSIFSWNFYYFLDRRGRMGSTKRILIALMMVIIVTPTFTLLTGYVGRIFFPGGIPYFNNLNEGSFFIYMFYVFISTVMINSLFQLKDILGPELFSTVIQGNYYVPKEEERIFMFLDLNNSTTIAECLGHLKYSHFISDCYTFMTDAIDQNKASVYQYVGDEIVLTWPLKKGLKNNRCIQILFDIQNELESKRDYFINNYGSVPVFKAGVHAGNVAATQIGVIKREMAYHGDVVNSTSRLQEMCKELNVNYLISEFLVKKLNYNFVELGVVQPRGKYQKIKVFGLENQISYQPISSQSVG</sequence>
<dbReference type="InterPro" id="IPR029787">
    <property type="entry name" value="Nucleotide_cyclase"/>
</dbReference>
<evidence type="ECO:0000259" key="2">
    <source>
        <dbReference type="PROSITE" id="PS50125"/>
    </source>
</evidence>
<protein>
    <recommendedName>
        <fullName evidence="2">Guanylate cyclase domain-containing protein</fullName>
    </recommendedName>
</protein>
<evidence type="ECO:0000313" key="3">
    <source>
        <dbReference type="EMBL" id="OHX64760.1"/>
    </source>
</evidence>
<gene>
    <name evidence="3" type="ORF">NH26_24675</name>
</gene>
<comment type="caution">
    <text evidence="3">The sequence shown here is derived from an EMBL/GenBank/DDBJ whole genome shotgun (WGS) entry which is preliminary data.</text>
</comment>
<dbReference type="CDD" id="cd07302">
    <property type="entry name" value="CHD"/>
    <property type="match status" value="1"/>
</dbReference>
<dbReference type="Gene3D" id="3.30.70.1230">
    <property type="entry name" value="Nucleotide cyclase"/>
    <property type="match status" value="1"/>
</dbReference>
<keyword evidence="4" id="KW-1185">Reference proteome</keyword>
<dbReference type="SUPFAM" id="SSF55073">
    <property type="entry name" value="Nucleotide cyclase"/>
    <property type="match status" value="1"/>
</dbReference>
<dbReference type="EMBL" id="JRYR02000002">
    <property type="protein sequence ID" value="OHX64760.1"/>
    <property type="molecule type" value="Genomic_DNA"/>
</dbReference>
<proteinExistence type="predicted"/>
<evidence type="ECO:0000313" key="4">
    <source>
        <dbReference type="Proteomes" id="UP000179797"/>
    </source>
</evidence>
<keyword evidence="1" id="KW-0472">Membrane</keyword>
<organism evidence="3 4">
    <name type="scientific">Flammeovirga pacifica</name>
    <dbReference type="NCBI Taxonomy" id="915059"/>
    <lineage>
        <taxon>Bacteria</taxon>
        <taxon>Pseudomonadati</taxon>
        <taxon>Bacteroidota</taxon>
        <taxon>Cytophagia</taxon>
        <taxon>Cytophagales</taxon>
        <taxon>Flammeovirgaceae</taxon>
        <taxon>Flammeovirga</taxon>
    </lineage>
</organism>
<evidence type="ECO:0000256" key="1">
    <source>
        <dbReference type="SAM" id="Phobius"/>
    </source>
</evidence>
<feature type="domain" description="Guanylate cyclase" evidence="2">
    <location>
        <begin position="182"/>
        <end position="311"/>
    </location>
</feature>
<feature type="transmembrane region" description="Helical" evidence="1">
    <location>
        <begin position="12"/>
        <end position="34"/>
    </location>
</feature>
<feature type="transmembrane region" description="Helical" evidence="1">
    <location>
        <begin position="95"/>
        <end position="116"/>
    </location>
</feature>
<dbReference type="AlphaFoldDB" id="A0A1S1YUR7"/>
<dbReference type="OrthoDB" id="9768499at2"/>
<dbReference type="GO" id="GO:0035556">
    <property type="term" value="P:intracellular signal transduction"/>
    <property type="evidence" value="ECO:0007669"/>
    <property type="project" value="InterPro"/>
</dbReference>
<dbReference type="PROSITE" id="PS50125">
    <property type="entry name" value="GUANYLATE_CYCLASE_2"/>
    <property type="match status" value="1"/>
</dbReference>
<feature type="transmembrane region" description="Helical" evidence="1">
    <location>
        <begin position="136"/>
        <end position="154"/>
    </location>
</feature>
<dbReference type="PANTHER" id="PTHR43081">
    <property type="entry name" value="ADENYLATE CYCLASE, TERMINAL-DIFFERENTIATION SPECIFIC-RELATED"/>
    <property type="match status" value="1"/>
</dbReference>
<dbReference type="GO" id="GO:0004016">
    <property type="term" value="F:adenylate cyclase activity"/>
    <property type="evidence" value="ECO:0007669"/>
    <property type="project" value="UniProtKB-ARBA"/>
</dbReference>
<name>A0A1S1YUR7_FLAPC</name>
<feature type="transmembrane region" description="Helical" evidence="1">
    <location>
        <begin position="60"/>
        <end position="83"/>
    </location>
</feature>
<dbReference type="InterPro" id="IPR001054">
    <property type="entry name" value="A/G_cyclase"/>
</dbReference>
<dbReference type="PANTHER" id="PTHR43081:SF1">
    <property type="entry name" value="ADENYLATE CYCLASE, TERMINAL-DIFFERENTIATION SPECIFIC"/>
    <property type="match status" value="1"/>
</dbReference>
<dbReference type="InterPro" id="IPR050697">
    <property type="entry name" value="Adenylyl/Guanylyl_Cyclase_3/4"/>
</dbReference>
<dbReference type="STRING" id="915059.NH26_24675"/>
<accession>A0A1S1YUR7</accession>
<reference evidence="3 4" key="1">
    <citation type="journal article" date="2012" name="Int. J. Syst. Evol. Microbiol.">
        <title>Flammeovirga pacifica sp. nov., isolated from deep-sea sediment.</title>
        <authorList>
            <person name="Xu H."/>
            <person name="Fu Y."/>
            <person name="Yang N."/>
            <person name="Ding Z."/>
            <person name="Lai Q."/>
            <person name="Zeng R."/>
        </authorList>
    </citation>
    <scope>NUCLEOTIDE SEQUENCE [LARGE SCALE GENOMIC DNA]</scope>
    <source>
        <strain evidence="4">DSM 24597 / LMG 26175 / WPAGA1</strain>
    </source>
</reference>
<dbReference type="Pfam" id="PF00211">
    <property type="entry name" value="Guanylate_cyc"/>
    <property type="match status" value="1"/>
</dbReference>